<feature type="compositionally biased region" description="Basic and acidic residues" evidence="6">
    <location>
        <begin position="511"/>
        <end position="539"/>
    </location>
</feature>
<protein>
    <recommendedName>
        <fullName evidence="10">Major facilitator superfamily (MFS) profile domain-containing protein</fullName>
    </recommendedName>
</protein>
<evidence type="ECO:0000256" key="7">
    <source>
        <dbReference type="SAM" id="Phobius"/>
    </source>
</evidence>
<feature type="transmembrane region" description="Helical" evidence="7">
    <location>
        <begin position="352"/>
        <end position="375"/>
    </location>
</feature>
<dbReference type="AlphaFoldDB" id="A0A423WFZ5"/>
<dbReference type="Gene3D" id="1.20.1250.20">
    <property type="entry name" value="MFS general substrate transporter like domains"/>
    <property type="match status" value="1"/>
</dbReference>
<dbReference type="GO" id="GO:0022857">
    <property type="term" value="F:transmembrane transporter activity"/>
    <property type="evidence" value="ECO:0007669"/>
    <property type="project" value="InterPro"/>
</dbReference>
<keyword evidence="9" id="KW-1185">Reference proteome</keyword>
<feature type="transmembrane region" description="Helical" evidence="7">
    <location>
        <begin position="261"/>
        <end position="280"/>
    </location>
</feature>
<reference evidence="8 9" key="1">
    <citation type="submission" date="2015-09" db="EMBL/GenBank/DDBJ databases">
        <title>Host preference determinants of Valsa canker pathogens revealed by comparative genomics.</title>
        <authorList>
            <person name="Yin Z."/>
            <person name="Huang L."/>
        </authorList>
    </citation>
    <scope>NUCLEOTIDE SEQUENCE [LARGE SCALE GENOMIC DNA]</scope>
    <source>
        <strain evidence="8 9">YSFL</strain>
    </source>
</reference>
<feature type="compositionally biased region" description="Polar residues" evidence="6">
    <location>
        <begin position="482"/>
        <end position="510"/>
    </location>
</feature>
<feature type="compositionally biased region" description="Gly residues" evidence="6">
    <location>
        <begin position="453"/>
        <end position="468"/>
    </location>
</feature>
<evidence type="ECO:0000256" key="3">
    <source>
        <dbReference type="ARBA" id="ARBA00022692"/>
    </source>
</evidence>
<dbReference type="Proteomes" id="UP000284375">
    <property type="component" value="Unassembled WGS sequence"/>
</dbReference>
<dbReference type="EMBL" id="LJZO01000005">
    <property type="protein sequence ID" value="ROW02362.1"/>
    <property type="molecule type" value="Genomic_DNA"/>
</dbReference>
<feature type="region of interest" description="Disordered" evidence="6">
    <location>
        <begin position="1"/>
        <end position="79"/>
    </location>
</feature>
<dbReference type="FunFam" id="1.20.1250.20:FF:000196">
    <property type="entry name" value="MFS toxin efflux pump (AflT)"/>
    <property type="match status" value="1"/>
</dbReference>
<dbReference type="SUPFAM" id="SSF103473">
    <property type="entry name" value="MFS general substrate transporter"/>
    <property type="match status" value="2"/>
</dbReference>
<evidence type="ECO:0000256" key="5">
    <source>
        <dbReference type="ARBA" id="ARBA00023136"/>
    </source>
</evidence>
<evidence type="ECO:0000256" key="4">
    <source>
        <dbReference type="ARBA" id="ARBA00022989"/>
    </source>
</evidence>
<comment type="caution">
    <text evidence="8">The sequence shown here is derived from an EMBL/GenBank/DDBJ whole genome shotgun (WGS) entry which is preliminary data.</text>
</comment>
<feature type="transmembrane region" description="Helical" evidence="7">
    <location>
        <begin position="318"/>
        <end position="340"/>
    </location>
</feature>
<dbReference type="InterPro" id="IPR011701">
    <property type="entry name" value="MFS"/>
</dbReference>
<sequence>MSRSTASLASSHTRVDRLEQPPPRQGNDHILDVEKHAQGEDDQKQDAPDAPDVPNPSEEVSESHPRGRPGPPGPGGSGVNELYKPKTLKFWLILLSNFLAMFLVALDRTIVATAIPTITDEFHSLGDIGWYGSAYMLTTSAAQLVFGRLYKFYSMKWLFMIFFWNPPYRKQEPTPVLNHIKRLDPLGTLFFIPSVVCLLLALQWGGAAYAWSNWRIIVLFVFFGLLGASFAAVQIYMPDTASVANSHGVQTVKLVNPLDSGIYTLPLVLSLVASSLLNGIATQKIGYYVPSMLLSPSIMAIGEGLLSTLTRGSPQSHWVAFQFLAGFGLGMGMQSGSLACQTVLPMSDVSQGIALVFFTQQLGGAIFTTVGQTILSNLLVSRLAGIPGVDPAEVINNGATELTSIVPAQDIDLVIAAYDYTLTKIFLCAMGLAFAALLSAAGMEWKSIKKGKPGAGGPAAAGKPGGPGVVPAGPAGLAPGTAVTSSGNTSGDFTSPATTSTTDVASTPQQVEEREKANGAERVEGEQKSDVAQEAKGIQKVEGAQYEGEVGTKLKDQTERDIEQLRE</sequence>
<feature type="transmembrane region" description="Helical" evidence="7">
    <location>
        <begin position="287"/>
        <end position="306"/>
    </location>
</feature>
<dbReference type="PANTHER" id="PTHR23501:SF201">
    <property type="entry name" value="MFS AFLATOXIN EFFLUX PUMP"/>
    <property type="match status" value="1"/>
</dbReference>
<dbReference type="Pfam" id="PF07690">
    <property type="entry name" value="MFS_1"/>
    <property type="match status" value="1"/>
</dbReference>
<feature type="compositionally biased region" description="Polar residues" evidence="6">
    <location>
        <begin position="1"/>
        <end position="12"/>
    </location>
</feature>
<evidence type="ECO:0008006" key="10">
    <source>
        <dbReference type="Google" id="ProtNLM"/>
    </source>
</evidence>
<evidence type="ECO:0000313" key="9">
    <source>
        <dbReference type="Proteomes" id="UP000284375"/>
    </source>
</evidence>
<gene>
    <name evidence="8" type="ORF">VSDG_02596</name>
</gene>
<feature type="transmembrane region" description="Helical" evidence="7">
    <location>
        <begin position="216"/>
        <end position="237"/>
    </location>
</feature>
<dbReference type="InterPro" id="IPR036259">
    <property type="entry name" value="MFS_trans_sf"/>
</dbReference>
<feature type="region of interest" description="Disordered" evidence="6">
    <location>
        <begin position="450"/>
        <end position="567"/>
    </location>
</feature>
<evidence type="ECO:0000313" key="8">
    <source>
        <dbReference type="EMBL" id="ROW02362.1"/>
    </source>
</evidence>
<dbReference type="PANTHER" id="PTHR23501">
    <property type="entry name" value="MAJOR FACILITATOR SUPERFAMILY"/>
    <property type="match status" value="1"/>
</dbReference>
<keyword evidence="3 7" id="KW-0812">Transmembrane</keyword>
<feature type="compositionally biased region" description="Basic and acidic residues" evidence="6">
    <location>
        <begin position="26"/>
        <end position="47"/>
    </location>
</feature>
<feature type="transmembrane region" description="Helical" evidence="7">
    <location>
        <begin position="90"/>
        <end position="116"/>
    </location>
</feature>
<organism evidence="8 9">
    <name type="scientific">Cytospora chrysosperma</name>
    <name type="common">Cytospora canker fungus</name>
    <name type="synonym">Sphaeria chrysosperma</name>
    <dbReference type="NCBI Taxonomy" id="252740"/>
    <lineage>
        <taxon>Eukaryota</taxon>
        <taxon>Fungi</taxon>
        <taxon>Dikarya</taxon>
        <taxon>Ascomycota</taxon>
        <taxon>Pezizomycotina</taxon>
        <taxon>Sordariomycetes</taxon>
        <taxon>Sordariomycetidae</taxon>
        <taxon>Diaporthales</taxon>
        <taxon>Cytosporaceae</taxon>
        <taxon>Cytospora</taxon>
    </lineage>
</organism>
<evidence type="ECO:0000256" key="6">
    <source>
        <dbReference type="SAM" id="MobiDB-lite"/>
    </source>
</evidence>
<evidence type="ECO:0000256" key="1">
    <source>
        <dbReference type="ARBA" id="ARBA00004141"/>
    </source>
</evidence>
<name>A0A423WFZ5_CYTCH</name>
<comment type="subcellular location">
    <subcellularLocation>
        <location evidence="1">Membrane</location>
        <topology evidence="1">Multi-pass membrane protein</topology>
    </subcellularLocation>
</comment>
<dbReference type="OrthoDB" id="10021397at2759"/>
<feature type="transmembrane region" description="Helical" evidence="7">
    <location>
        <begin position="189"/>
        <end position="209"/>
    </location>
</feature>
<keyword evidence="2" id="KW-0813">Transport</keyword>
<accession>A0A423WFZ5</accession>
<keyword evidence="4 7" id="KW-1133">Transmembrane helix</keyword>
<feature type="compositionally biased region" description="Basic and acidic residues" evidence="6">
    <location>
        <begin position="550"/>
        <end position="567"/>
    </location>
</feature>
<keyword evidence="5 7" id="KW-0472">Membrane</keyword>
<proteinExistence type="predicted"/>
<dbReference type="GO" id="GO:0005886">
    <property type="term" value="C:plasma membrane"/>
    <property type="evidence" value="ECO:0007669"/>
    <property type="project" value="TreeGrafter"/>
</dbReference>
<evidence type="ECO:0000256" key="2">
    <source>
        <dbReference type="ARBA" id="ARBA00022448"/>
    </source>
</evidence>
<feature type="compositionally biased region" description="Low complexity" evidence="6">
    <location>
        <begin position="469"/>
        <end position="480"/>
    </location>
</feature>
<feature type="transmembrane region" description="Helical" evidence="7">
    <location>
        <begin position="422"/>
        <end position="443"/>
    </location>
</feature>